<proteinExistence type="predicted"/>
<dbReference type="OrthoDB" id="5357220at2759"/>
<feature type="region of interest" description="Disordered" evidence="1">
    <location>
        <begin position="326"/>
        <end position="359"/>
    </location>
</feature>
<dbReference type="GO" id="GO:0051301">
    <property type="term" value="P:cell division"/>
    <property type="evidence" value="ECO:0007669"/>
    <property type="project" value="UniProtKB-KW"/>
</dbReference>
<dbReference type="EMBL" id="CP033150">
    <property type="protein sequence ID" value="AYO42553.1"/>
    <property type="molecule type" value="Genomic_DNA"/>
</dbReference>
<dbReference type="PANTHER" id="PTHR34065:SF1">
    <property type="entry name" value="CELL DIVISION CONTROL PROTEIN 14"/>
    <property type="match status" value="1"/>
</dbReference>
<feature type="region of interest" description="Disordered" evidence="1">
    <location>
        <begin position="260"/>
        <end position="289"/>
    </location>
</feature>
<feature type="region of interest" description="Disordered" evidence="1">
    <location>
        <begin position="1"/>
        <end position="20"/>
    </location>
</feature>
<name>A0A3G2S3A6_MALR7</name>
<keyword evidence="3" id="KW-1185">Reference proteome</keyword>
<keyword evidence="2" id="KW-0132">Cell division</keyword>
<feature type="compositionally biased region" description="Low complexity" evidence="1">
    <location>
        <begin position="8"/>
        <end position="17"/>
    </location>
</feature>
<accession>A0A3G2S3A6</accession>
<evidence type="ECO:0000313" key="3">
    <source>
        <dbReference type="Proteomes" id="UP000269793"/>
    </source>
</evidence>
<organism evidence="2 3">
    <name type="scientific">Malassezia restricta (strain ATCC 96810 / NBRC 103918 / CBS 7877)</name>
    <name type="common">Seborrheic dermatitis infection agent</name>
    <dbReference type="NCBI Taxonomy" id="425264"/>
    <lineage>
        <taxon>Eukaryota</taxon>
        <taxon>Fungi</taxon>
        <taxon>Dikarya</taxon>
        <taxon>Basidiomycota</taxon>
        <taxon>Ustilaginomycotina</taxon>
        <taxon>Malasseziomycetes</taxon>
        <taxon>Malasseziales</taxon>
        <taxon>Malasseziaceae</taxon>
        <taxon>Malassezia</taxon>
    </lineage>
</organism>
<dbReference type="Pfam" id="PF08045">
    <property type="entry name" value="CDC14"/>
    <property type="match status" value="1"/>
</dbReference>
<gene>
    <name evidence="2" type="ORF">DNF11_1603</name>
</gene>
<dbReference type="PANTHER" id="PTHR34065">
    <property type="entry name" value="CELL DIVISION CONTROL PROTEIN 14"/>
    <property type="match status" value="1"/>
</dbReference>
<feature type="compositionally biased region" description="Basic and acidic residues" evidence="1">
    <location>
        <begin position="328"/>
        <end position="337"/>
    </location>
</feature>
<dbReference type="VEuPathDB" id="FungiDB:DNF11_1603"/>
<protein>
    <submittedName>
        <fullName evidence="2">Cell division control protein 14, SIN component</fullName>
    </submittedName>
</protein>
<dbReference type="AlphaFoldDB" id="A0A3G2S3A6"/>
<keyword evidence="2" id="KW-0131">Cell cycle</keyword>
<dbReference type="STRING" id="425264.A0A3G2S3A6"/>
<reference evidence="2 3" key="1">
    <citation type="submission" date="2018-10" db="EMBL/GenBank/DDBJ databases">
        <title>Complete genome sequence of Malassezia restricta CBS 7877.</title>
        <authorList>
            <person name="Morand S.C."/>
            <person name="Bertignac M."/>
            <person name="Iltis A."/>
            <person name="Kolder I."/>
            <person name="Pirovano W."/>
            <person name="Jourdain R."/>
            <person name="Clavaud C."/>
        </authorList>
    </citation>
    <scope>NUCLEOTIDE SEQUENCE [LARGE SCALE GENOMIC DNA]</scope>
    <source>
        <strain evidence="2 3">CBS 7877</strain>
    </source>
</reference>
<sequence>MSHHRRTPSSSVGASSRSRGELSTLLETLHMPETSSNERMYALVQLEHIVSQRVLHDLPHVKQRAQENGTRRAMFFIQLERCCDWSAYHHGVKTHLAEHLLDLLGRLHLTLQGTYASEEGHSIASEMGCTMSILQGMCLTNDASRQLCSSKSSLALLLAIAKAEYCRQQPDSTALGLLVPHTLDTLMCILVDAPSDVRRSFEQAHGLSIVRRIMNTHKSVPPTSHTTHAKCIEFLLFYLQAKEFEQQAAQQLTGNAALSVFQPPEAPTPKPKRGHARSRSAITATPFYSPAATPLSRHRVMSYGSPTKHVSKGVPTMLPESNPFLLAKSRDAPHDPTIRTASRSLEPEASPVRRDIGPP</sequence>
<dbReference type="Proteomes" id="UP000269793">
    <property type="component" value="Chromosome III"/>
</dbReference>
<evidence type="ECO:0000313" key="2">
    <source>
        <dbReference type="EMBL" id="AYO42553.1"/>
    </source>
</evidence>
<evidence type="ECO:0000256" key="1">
    <source>
        <dbReference type="SAM" id="MobiDB-lite"/>
    </source>
</evidence>
<dbReference type="InterPro" id="IPR012535">
    <property type="entry name" value="Cell_div_Cdc14"/>
</dbReference>